<evidence type="ECO:0000313" key="2">
    <source>
        <dbReference type="EMBL" id="UXE59070.1"/>
    </source>
</evidence>
<dbReference type="InterPro" id="IPR035093">
    <property type="entry name" value="RelE/ParE_toxin_dom_sf"/>
</dbReference>
<organism evidence="2">
    <name type="scientific">Woronichinia naegeliana WA131</name>
    <dbReference type="NCBI Taxonomy" id="2824559"/>
    <lineage>
        <taxon>Bacteria</taxon>
        <taxon>Bacillati</taxon>
        <taxon>Cyanobacteriota</taxon>
        <taxon>Cyanophyceae</taxon>
        <taxon>Synechococcales</taxon>
        <taxon>Coelosphaeriaceae</taxon>
        <taxon>Woronichinia</taxon>
    </lineage>
</organism>
<dbReference type="KEGG" id="wna:KA717_24360"/>
<evidence type="ECO:0000256" key="1">
    <source>
        <dbReference type="ARBA" id="ARBA00022649"/>
    </source>
</evidence>
<protein>
    <submittedName>
        <fullName evidence="2">Type II toxin-antitoxin system RelE/ParE family toxin</fullName>
    </submittedName>
</protein>
<dbReference type="InterPro" id="IPR007712">
    <property type="entry name" value="RelE/ParE_toxin"/>
</dbReference>
<dbReference type="AlphaFoldDB" id="A0A977KVF2"/>
<reference evidence="2" key="1">
    <citation type="submission" date="2021-04" db="EMBL/GenBank/DDBJ databases">
        <title>Genome sequence of Woronichinia naegeliana from Washington state freshwater lake bloom.</title>
        <authorList>
            <person name="Dreher T.W."/>
        </authorList>
    </citation>
    <scope>NUCLEOTIDE SEQUENCE</scope>
    <source>
        <strain evidence="2">WA131</strain>
    </source>
</reference>
<dbReference type="EMBL" id="CP073041">
    <property type="protein sequence ID" value="UXE59070.1"/>
    <property type="molecule type" value="Genomic_DNA"/>
</dbReference>
<accession>A0A977KVF2</accession>
<dbReference type="Pfam" id="PF05016">
    <property type="entry name" value="ParE_toxin"/>
    <property type="match status" value="1"/>
</dbReference>
<dbReference type="Proteomes" id="UP001065613">
    <property type="component" value="Chromosome"/>
</dbReference>
<name>A0A977KVF2_9CYAN</name>
<proteinExistence type="predicted"/>
<gene>
    <name evidence="2" type="ORF">KA717_24360</name>
</gene>
<keyword evidence="1" id="KW-1277">Toxin-antitoxin system</keyword>
<sequence length="78" mass="8893">MIRPQISKAACQDLDAIAEYFLIRNIDAGEKFFQEFNQKCKYLVNFPFIGRSYASISNGLRGLPIQGYIILCLVTKDN</sequence>
<dbReference type="Gene3D" id="3.30.2310.20">
    <property type="entry name" value="RelE-like"/>
    <property type="match status" value="1"/>
</dbReference>